<dbReference type="AlphaFoldDB" id="A0A0R0M2W7"/>
<dbReference type="VEuPathDB" id="MicrosporidiaDB:M153_9560002391"/>
<evidence type="ECO:0000313" key="2">
    <source>
        <dbReference type="Proteomes" id="UP000051530"/>
    </source>
</evidence>
<name>A0A0R0M2W7_9MICR</name>
<organism evidence="1 2">
    <name type="scientific">Pseudoloma neurophilia</name>
    <dbReference type="NCBI Taxonomy" id="146866"/>
    <lineage>
        <taxon>Eukaryota</taxon>
        <taxon>Fungi</taxon>
        <taxon>Fungi incertae sedis</taxon>
        <taxon>Microsporidia</taxon>
        <taxon>Pseudoloma</taxon>
    </lineage>
</organism>
<protein>
    <submittedName>
        <fullName evidence="1">Uncharacterized protein</fullName>
    </submittedName>
</protein>
<dbReference type="EMBL" id="LGUB01000359">
    <property type="protein sequence ID" value="KRH93383.1"/>
    <property type="molecule type" value="Genomic_DNA"/>
</dbReference>
<proteinExistence type="predicted"/>
<accession>A0A0R0M2W7</accession>
<dbReference type="Proteomes" id="UP000051530">
    <property type="component" value="Unassembled WGS sequence"/>
</dbReference>
<keyword evidence="2" id="KW-1185">Reference proteome</keyword>
<sequence length="56" mass="6847">MQHIESLCNRVKKKIKQMKGVKRKEFQEYLFEIILKENDRSDLFIAILDLISDFRF</sequence>
<evidence type="ECO:0000313" key="1">
    <source>
        <dbReference type="EMBL" id="KRH93383.1"/>
    </source>
</evidence>
<comment type="caution">
    <text evidence="1">The sequence shown here is derived from an EMBL/GenBank/DDBJ whole genome shotgun (WGS) entry which is preliminary data.</text>
</comment>
<reference evidence="1 2" key="1">
    <citation type="submission" date="2015-07" db="EMBL/GenBank/DDBJ databases">
        <title>The genome of Pseudoloma neurophilia, a relevant intracellular parasite of the zebrafish.</title>
        <authorList>
            <person name="Ndikumana S."/>
            <person name="Pelin A."/>
            <person name="Sanders J."/>
            <person name="Corradi N."/>
        </authorList>
    </citation>
    <scope>NUCLEOTIDE SEQUENCE [LARGE SCALE GENOMIC DNA]</scope>
    <source>
        <strain evidence="1 2">MK1</strain>
    </source>
</reference>
<gene>
    <name evidence="1" type="ORF">M153_9560002391</name>
</gene>